<evidence type="ECO:0000313" key="12">
    <source>
        <dbReference type="EMBL" id="EWC43417.1"/>
    </source>
</evidence>
<keyword evidence="7" id="KW-0694">RNA-binding</keyword>
<keyword evidence="4" id="KW-0963">Cytoplasm</keyword>
<dbReference type="InterPro" id="IPR027408">
    <property type="entry name" value="PNPase/RNase_PH_dom_sf"/>
</dbReference>
<evidence type="ECO:0000256" key="5">
    <source>
        <dbReference type="ARBA" id="ARBA00022552"/>
    </source>
</evidence>
<dbReference type="Gene3D" id="3.30.230.70">
    <property type="entry name" value="GHMP Kinase, N-terminal domain"/>
    <property type="match status" value="1"/>
</dbReference>
<evidence type="ECO:0000256" key="7">
    <source>
        <dbReference type="ARBA" id="ARBA00022884"/>
    </source>
</evidence>
<dbReference type="OrthoDB" id="45882at2759"/>
<dbReference type="GO" id="GO:0034476">
    <property type="term" value="P:U5 snRNA 3'-end processing"/>
    <property type="evidence" value="ECO:0007669"/>
    <property type="project" value="TreeGrafter"/>
</dbReference>
<dbReference type="GO" id="GO:0071035">
    <property type="term" value="P:nuclear polyadenylation-dependent rRNA catabolic process"/>
    <property type="evidence" value="ECO:0007669"/>
    <property type="project" value="TreeGrafter"/>
</dbReference>
<dbReference type="AlphaFoldDB" id="W7HSF9"/>
<keyword evidence="6" id="KW-0271">Exosome</keyword>
<comment type="similarity">
    <text evidence="3">Belongs to the RNase PH family.</text>
</comment>
<keyword evidence="13" id="KW-1185">Reference proteome</keyword>
<dbReference type="GO" id="GO:0016075">
    <property type="term" value="P:rRNA catabolic process"/>
    <property type="evidence" value="ECO:0007669"/>
    <property type="project" value="TreeGrafter"/>
</dbReference>
<dbReference type="InterPro" id="IPR050590">
    <property type="entry name" value="Exosome_comp_Rrp42_subfam"/>
</dbReference>
<evidence type="ECO:0000256" key="9">
    <source>
        <dbReference type="ARBA" id="ARBA00030617"/>
    </source>
</evidence>
<sequence length="235" mass="24848">MAAPSPPNGKNPSTGTVSVGNSRAPPLTFSTALFRHISPALYLQRHLNHVPPARPSGRYPSQHRDFTLTTNSLSHAHGSAVVRTGDTAVVCGVRGEVLTLAPGDDFLAFESHHRSQTSTAYASGSRGSGGASWGELVVPNLELSTGCSKKYPLGPPGASAQTISDQIQELIQVSKLVDLKSLRIYAQAGSQGSPPATIRGYWSFLVRHSGCSAITKAPTGHLEPDRGTHILRQII</sequence>
<proteinExistence type="inferred from homology"/>
<dbReference type="EMBL" id="KI966465">
    <property type="protein sequence ID" value="EWC43417.1"/>
    <property type="molecule type" value="Genomic_DNA"/>
</dbReference>
<feature type="region of interest" description="Disordered" evidence="10">
    <location>
        <begin position="1"/>
        <end position="22"/>
    </location>
</feature>
<dbReference type="GO" id="GO:0000176">
    <property type="term" value="C:nuclear exosome (RNase complex)"/>
    <property type="evidence" value="ECO:0007669"/>
    <property type="project" value="UniProtKB-ARBA"/>
</dbReference>
<dbReference type="PANTHER" id="PTHR11097:SF9">
    <property type="entry name" value="EXOSOME COMPLEX COMPONENT RRP43"/>
    <property type="match status" value="1"/>
</dbReference>
<dbReference type="PANTHER" id="PTHR11097">
    <property type="entry name" value="EXOSOME COMPLEX EXONUCLEASE RIBOSOMAL RNA PROCESSING PROTEIN"/>
    <property type="match status" value="1"/>
</dbReference>
<reference evidence="12 13" key="1">
    <citation type="submission" date="2013-05" db="EMBL/GenBank/DDBJ databases">
        <title>Drechslerella stenobrocha genome reveals carnivorous origination and mechanical trapping mechanism of predatory fungi.</title>
        <authorList>
            <person name="Liu X."/>
            <person name="Zhang W."/>
            <person name="Liu K."/>
        </authorList>
    </citation>
    <scope>NUCLEOTIDE SEQUENCE [LARGE SCALE GENOMIC DNA]</scope>
    <source>
        <strain evidence="12 13">248</strain>
    </source>
</reference>
<evidence type="ECO:0000259" key="11">
    <source>
        <dbReference type="Pfam" id="PF01138"/>
    </source>
</evidence>
<keyword evidence="8" id="KW-0539">Nucleus</keyword>
<dbReference type="GO" id="GO:0034475">
    <property type="term" value="P:U4 snRNA 3'-end processing"/>
    <property type="evidence" value="ECO:0007669"/>
    <property type="project" value="TreeGrafter"/>
</dbReference>
<evidence type="ECO:0000256" key="3">
    <source>
        <dbReference type="ARBA" id="ARBA00006678"/>
    </source>
</evidence>
<gene>
    <name evidence="12" type="ORF">DRE_07640</name>
</gene>
<evidence type="ECO:0000256" key="2">
    <source>
        <dbReference type="ARBA" id="ARBA00004604"/>
    </source>
</evidence>
<dbReference type="Pfam" id="PF01138">
    <property type="entry name" value="RNase_PH"/>
    <property type="match status" value="1"/>
</dbReference>
<evidence type="ECO:0000256" key="1">
    <source>
        <dbReference type="ARBA" id="ARBA00004496"/>
    </source>
</evidence>
<dbReference type="InterPro" id="IPR001247">
    <property type="entry name" value="ExoRNase_PH_dom1"/>
</dbReference>
<protein>
    <recommendedName>
        <fullName evidence="9">Ribosomal RNA-processing protein 43</fullName>
    </recommendedName>
</protein>
<evidence type="ECO:0000313" key="13">
    <source>
        <dbReference type="Proteomes" id="UP000024837"/>
    </source>
</evidence>
<dbReference type="GO" id="GO:0071028">
    <property type="term" value="P:nuclear mRNA surveillance"/>
    <property type="evidence" value="ECO:0007669"/>
    <property type="project" value="TreeGrafter"/>
</dbReference>
<dbReference type="HOGENOM" id="CLU_1180198_0_0_1"/>
<dbReference type="Proteomes" id="UP000024837">
    <property type="component" value="Unassembled WGS sequence"/>
</dbReference>
<dbReference type="GO" id="GO:0071038">
    <property type="term" value="P:TRAMP-dependent tRNA surveillance pathway"/>
    <property type="evidence" value="ECO:0007669"/>
    <property type="project" value="TreeGrafter"/>
</dbReference>
<dbReference type="GO" id="GO:0005730">
    <property type="term" value="C:nucleolus"/>
    <property type="evidence" value="ECO:0007669"/>
    <property type="project" value="UniProtKB-SubCell"/>
</dbReference>
<feature type="compositionally biased region" description="Polar residues" evidence="10">
    <location>
        <begin position="10"/>
        <end position="21"/>
    </location>
</feature>
<name>W7HSF9_9PEZI</name>
<comment type="subcellular location">
    <subcellularLocation>
        <location evidence="1">Cytoplasm</location>
    </subcellularLocation>
    <subcellularLocation>
        <location evidence="2">Nucleus</location>
        <location evidence="2">Nucleolus</location>
    </subcellularLocation>
</comment>
<dbReference type="GO" id="GO:0000467">
    <property type="term" value="P:exonucleolytic trimming to generate mature 3'-end of 5.8S rRNA from tricistronic rRNA transcript (SSU-rRNA, 5.8S rRNA, LSU-rRNA)"/>
    <property type="evidence" value="ECO:0007669"/>
    <property type="project" value="TreeGrafter"/>
</dbReference>
<dbReference type="SUPFAM" id="SSF54211">
    <property type="entry name" value="Ribosomal protein S5 domain 2-like"/>
    <property type="match status" value="1"/>
</dbReference>
<dbReference type="InterPro" id="IPR020568">
    <property type="entry name" value="Ribosomal_Su5_D2-typ_SF"/>
</dbReference>
<evidence type="ECO:0000256" key="6">
    <source>
        <dbReference type="ARBA" id="ARBA00022835"/>
    </source>
</evidence>
<evidence type="ECO:0000256" key="8">
    <source>
        <dbReference type="ARBA" id="ARBA00023242"/>
    </source>
</evidence>
<accession>W7HSF9</accession>
<evidence type="ECO:0000256" key="4">
    <source>
        <dbReference type="ARBA" id="ARBA00022490"/>
    </source>
</evidence>
<organism evidence="12 13">
    <name type="scientific">Drechslerella stenobrocha 248</name>
    <dbReference type="NCBI Taxonomy" id="1043628"/>
    <lineage>
        <taxon>Eukaryota</taxon>
        <taxon>Fungi</taxon>
        <taxon>Dikarya</taxon>
        <taxon>Ascomycota</taxon>
        <taxon>Pezizomycotina</taxon>
        <taxon>Orbiliomycetes</taxon>
        <taxon>Orbiliales</taxon>
        <taxon>Orbiliaceae</taxon>
        <taxon>Drechslerella</taxon>
    </lineage>
</organism>
<keyword evidence="5" id="KW-0698">rRNA processing</keyword>
<feature type="domain" description="Exoribonuclease phosphorolytic" evidence="11">
    <location>
        <begin position="62"/>
        <end position="183"/>
    </location>
</feature>
<evidence type="ECO:0000256" key="10">
    <source>
        <dbReference type="SAM" id="MobiDB-lite"/>
    </source>
</evidence>
<dbReference type="GO" id="GO:0000177">
    <property type="term" value="C:cytoplasmic exosome (RNase complex)"/>
    <property type="evidence" value="ECO:0007669"/>
    <property type="project" value="TreeGrafter"/>
</dbReference>
<dbReference type="GO" id="GO:0034473">
    <property type="term" value="P:U1 snRNA 3'-end processing"/>
    <property type="evidence" value="ECO:0007669"/>
    <property type="project" value="TreeGrafter"/>
</dbReference>
<dbReference type="GO" id="GO:0035925">
    <property type="term" value="F:mRNA 3'-UTR AU-rich region binding"/>
    <property type="evidence" value="ECO:0007669"/>
    <property type="project" value="TreeGrafter"/>
</dbReference>